<dbReference type="EMBL" id="VDCQ01000003">
    <property type="protein sequence ID" value="TNJ67800.1"/>
    <property type="molecule type" value="Genomic_DNA"/>
</dbReference>
<comment type="caution">
    <text evidence="1">The sequence shown here is derived from an EMBL/GenBank/DDBJ whole genome shotgun (WGS) entry which is preliminary data.</text>
</comment>
<evidence type="ECO:0008006" key="3">
    <source>
        <dbReference type="Google" id="ProtNLM"/>
    </source>
</evidence>
<name>A0A5C4TH47_9BACL</name>
<evidence type="ECO:0000313" key="1">
    <source>
        <dbReference type="EMBL" id="TNJ67800.1"/>
    </source>
</evidence>
<dbReference type="RefSeq" id="WP_139600703.1">
    <property type="nucleotide sequence ID" value="NZ_VDCQ01000003.1"/>
</dbReference>
<reference evidence="1 2" key="1">
    <citation type="submission" date="2019-05" db="EMBL/GenBank/DDBJ databases">
        <title>We sequenced the genome of Paenibacillus hemerocallicola KCTC 33185 for further insight into its adaptation and study the phylogeny of Paenibacillus.</title>
        <authorList>
            <person name="Narsing Rao M.P."/>
        </authorList>
    </citation>
    <scope>NUCLEOTIDE SEQUENCE [LARGE SCALE GENOMIC DNA]</scope>
    <source>
        <strain evidence="1 2">KCTC 33185</strain>
    </source>
</reference>
<evidence type="ECO:0000313" key="2">
    <source>
        <dbReference type="Proteomes" id="UP000307943"/>
    </source>
</evidence>
<dbReference type="GO" id="GO:0003824">
    <property type="term" value="F:catalytic activity"/>
    <property type="evidence" value="ECO:0007669"/>
    <property type="project" value="InterPro"/>
</dbReference>
<dbReference type="AlphaFoldDB" id="A0A5C4TH47"/>
<gene>
    <name evidence="1" type="ORF">FE784_03370</name>
</gene>
<keyword evidence="2" id="KW-1185">Reference proteome</keyword>
<accession>A0A5C4TH47</accession>
<dbReference type="OrthoDB" id="2646338at2"/>
<dbReference type="GO" id="GO:0046914">
    <property type="term" value="F:transition metal ion binding"/>
    <property type="evidence" value="ECO:0007669"/>
    <property type="project" value="InterPro"/>
</dbReference>
<proteinExistence type="predicted"/>
<sequence length="111" mass="12253">MSWTIEKANEQFEVFKQRASEDAQFRALALTSPKQAIRELTGLELPEGIEVVISEDENGEIQAKALLSVPSSDAERELDDAELEHVAGGTTFASFIQYDSTVPSGMPPKRR</sequence>
<dbReference type="InterPro" id="IPR036648">
    <property type="entry name" value="CN_Hdrase_a/SCN_Hdrase_g_sf"/>
</dbReference>
<dbReference type="SUPFAM" id="SSF56209">
    <property type="entry name" value="Nitrile hydratase alpha chain"/>
    <property type="match status" value="1"/>
</dbReference>
<organism evidence="1 2">
    <name type="scientific">Paenibacillus hemerocallicola</name>
    <dbReference type="NCBI Taxonomy" id="1172614"/>
    <lineage>
        <taxon>Bacteria</taxon>
        <taxon>Bacillati</taxon>
        <taxon>Bacillota</taxon>
        <taxon>Bacilli</taxon>
        <taxon>Bacillales</taxon>
        <taxon>Paenibacillaceae</taxon>
        <taxon>Paenibacillus</taxon>
    </lineage>
</organism>
<protein>
    <recommendedName>
        <fullName evidence="3">NHLP leader peptide family natural product</fullName>
    </recommendedName>
</protein>
<dbReference type="Gene3D" id="3.90.330.10">
    <property type="entry name" value="Nitrile hydratase alpha /Thiocyanate hydrolase gamma"/>
    <property type="match status" value="1"/>
</dbReference>
<dbReference type="Proteomes" id="UP000307943">
    <property type="component" value="Unassembled WGS sequence"/>
</dbReference>